<keyword evidence="2" id="KW-1185">Reference proteome</keyword>
<dbReference type="AlphaFoldDB" id="A0A822YG79"/>
<protein>
    <submittedName>
        <fullName evidence="1">Uncharacterized protein</fullName>
    </submittedName>
</protein>
<organism evidence="1 2">
    <name type="scientific">Nelumbo nucifera</name>
    <name type="common">Sacred lotus</name>
    <dbReference type="NCBI Taxonomy" id="4432"/>
    <lineage>
        <taxon>Eukaryota</taxon>
        <taxon>Viridiplantae</taxon>
        <taxon>Streptophyta</taxon>
        <taxon>Embryophyta</taxon>
        <taxon>Tracheophyta</taxon>
        <taxon>Spermatophyta</taxon>
        <taxon>Magnoliopsida</taxon>
        <taxon>Proteales</taxon>
        <taxon>Nelumbonaceae</taxon>
        <taxon>Nelumbo</taxon>
    </lineage>
</organism>
<sequence>MKVRTGGELDSWVEGRTKLVYLGWRGKTKASEMEVITKEISKILYHSRNYER</sequence>
<accession>A0A822YG79</accession>
<evidence type="ECO:0000313" key="2">
    <source>
        <dbReference type="Proteomes" id="UP000607653"/>
    </source>
</evidence>
<name>A0A822YG79_NELNU</name>
<evidence type="ECO:0000313" key="1">
    <source>
        <dbReference type="EMBL" id="DAD28508.1"/>
    </source>
</evidence>
<reference evidence="1 2" key="1">
    <citation type="journal article" date="2020" name="Mol. Biol. Evol.">
        <title>Distinct Expression and Methylation Patterns for Genes with Different Fates following a Single Whole-Genome Duplication in Flowering Plants.</title>
        <authorList>
            <person name="Shi T."/>
            <person name="Rahmani R.S."/>
            <person name="Gugger P.F."/>
            <person name="Wang M."/>
            <person name="Li H."/>
            <person name="Zhang Y."/>
            <person name="Li Z."/>
            <person name="Wang Q."/>
            <person name="Van de Peer Y."/>
            <person name="Marchal K."/>
            <person name="Chen J."/>
        </authorList>
    </citation>
    <scope>NUCLEOTIDE SEQUENCE [LARGE SCALE GENOMIC DNA]</scope>
    <source>
        <tissue evidence="1">Leaf</tissue>
    </source>
</reference>
<dbReference type="EMBL" id="DUZY01000002">
    <property type="protein sequence ID" value="DAD28508.1"/>
    <property type="molecule type" value="Genomic_DNA"/>
</dbReference>
<gene>
    <name evidence="1" type="ORF">HUJ06_029976</name>
</gene>
<proteinExistence type="predicted"/>
<comment type="caution">
    <text evidence="1">The sequence shown here is derived from an EMBL/GenBank/DDBJ whole genome shotgun (WGS) entry which is preliminary data.</text>
</comment>
<dbReference type="Proteomes" id="UP000607653">
    <property type="component" value="Unassembled WGS sequence"/>
</dbReference>